<evidence type="ECO:0000313" key="2">
    <source>
        <dbReference type="EMBL" id="KAJ7713932.1"/>
    </source>
</evidence>
<reference evidence="2" key="1">
    <citation type="submission" date="2023-03" db="EMBL/GenBank/DDBJ databases">
        <title>Massive genome expansion in bonnet fungi (Mycena s.s.) driven by repeated elements and novel gene families across ecological guilds.</title>
        <authorList>
            <consortium name="Lawrence Berkeley National Laboratory"/>
            <person name="Harder C.B."/>
            <person name="Miyauchi S."/>
            <person name="Viragh M."/>
            <person name="Kuo A."/>
            <person name="Thoen E."/>
            <person name="Andreopoulos B."/>
            <person name="Lu D."/>
            <person name="Skrede I."/>
            <person name="Drula E."/>
            <person name="Henrissat B."/>
            <person name="Morin E."/>
            <person name="Kohler A."/>
            <person name="Barry K."/>
            <person name="LaButti K."/>
            <person name="Morin E."/>
            <person name="Salamov A."/>
            <person name="Lipzen A."/>
            <person name="Mereny Z."/>
            <person name="Hegedus B."/>
            <person name="Baldrian P."/>
            <person name="Stursova M."/>
            <person name="Weitz H."/>
            <person name="Taylor A."/>
            <person name="Grigoriev I.V."/>
            <person name="Nagy L.G."/>
            <person name="Martin F."/>
            <person name="Kauserud H."/>
        </authorList>
    </citation>
    <scope>NUCLEOTIDE SEQUENCE</scope>
    <source>
        <strain evidence="2">CBHHK182m</strain>
    </source>
</reference>
<dbReference type="AlphaFoldDB" id="A0AAD7H7H3"/>
<name>A0AAD7H7H3_9AGAR</name>
<comment type="caution">
    <text evidence="2">The sequence shown here is derived from an EMBL/GenBank/DDBJ whole genome shotgun (WGS) entry which is preliminary data.</text>
</comment>
<keyword evidence="3" id="KW-1185">Reference proteome</keyword>
<evidence type="ECO:0000256" key="1">
    <source>
        <dbReference type="SAM" id="MobiDB-lite"/>
    </source>
</evidence>
<dbReference type="EMBL" id="JARKIB010000333">
    <property type="protein sequence ID" value="KAJ7713932.1"/>
    <property type="molecule type" value="Genomic_DNA"/>
</dbReference>
<proteinExistence type="predicted"/>
<feature type="region of interest" description="Disordered" evidence="1">
    <location>
        <begin position="156"/>
        <end position="186"/>
    </location>
</feature>
<dbReference type="Proteomes" id="UP001215598">
    <property type="component" value="Unassembled WGS sequence"/>
</dbReference>
<organism evidence="2 3">
    <name type="scientific">Mycena metata</name>
    <dbReference type="NCBI Taxonomy" id="1033252"/>
    <lineage>
        <taxon>Eukaryota</taxon>
        <taxon>Fungi</taxon>
        <taxon>Dikarya</taxon>
        <taxon>Basidiomycota</taxon>
        <taxon>Agaricomycotina</taxon>
        <taxon>Agaricomycetes</taxon>
        <taxon>Agaricomycetidae</taxon>
        <taxon>Agaricales</taxon>
        <taxon>Marasmiineae</taxon>
        <taxon>Mycenaceae</taxon>
        <taxon>Mycena</taxon>
    </lineage>
</organism>
<sequence length="207" mass="24278">MVPPARQLRWDEVIEYAFLSDFDLLQKPAELSEVRPWASPTARVLLDKYFKIQRAQEEIQRCNIEICRVITSIRDEKIFLVAKEDEVRQSNPGLAWCIRRYWFRRERYDSTHMQRFQDLAKKAGERFTGTLEPGVRLSKVVPTSPMEGLLDPSREAAEREAQEIARQMEESGDRDEELEIDDDLGERIEEEQLAEQLDTIYLVSEDA</sequence>
<gene>
    <name evidence="2" type="ORF">B0H16DRAFT_1742959</name>
</gene>
<feature type="compositionally biased region" description="Basic and acidic residues" evidence="1">
    <location>
        <begin position="156"/>
        <end position="171"/>
    </location>
</feature>
<protein>
    <submittedName>
        <fullName evidence="2">Uncharacterized protein</fullName>
    </submittedName>
</protein>
<evidence type="ECO:0000313" key="3">
    <source>
        <dbReference type="Proteomes" id="UP001215598"/>
    </source>
</evidence>
<feature type="compositionally biased region" description="Acidic residues" evidence="1">
    <location>
        <begin position="172"/>
        <end position="186"/>
    </location>
</feature>
<accession>A0AAD7H7H3</accession>